<evidence type="ECO:0000256" key="1">
    <source>
        <dbReference type="SAM" id="MobiDB-lite"/>
    </source>
</evidence>
<protein>
    <recommendedName>
        <fullName evidence="5">Lipoprotein</fullName>
    </recommendedName>
</protein>
<proteinExistence type="predicted"/>
<dbReference type="PROSITE" id="PS51257">
    <property type="entry name" value="PROKAR_LIPOPROTEIN"/>
    <property type="match status" value="1"/>
</dbReference>
<dbReference type="EMBL" id="WTVM01000021">
    <property type="protein sequence ID" value="NMG02394.1"/>
    <property type="molecule type" value="Genomic_DNA"/>
</dbReference>
<evidence type="ECO:0008006" key="5">
    <source>
        <dbReference type="Google" id="ProtNLM"/>
    </source>
</evidence>
<keyword evidence="2" id="KW-0732">Signal</keyword>
<gene>
    <name evidence="3" type="ORF">GPA21_05350</name>
</gene>
<comment type="caution">
    <text evidence="3">The sequence shown here is derived from an EMBL/GenBank/DDBJ whole genome shotgun (WGS) entry which is preliminary data.</text>
</comment>
<sequence>MPYKAMLVALAVASLSLLTACEQEVVFHEPGVYKGKHDETATQEAAERRQEQLRERAMTGMTDR</sequence>
<dbReference type="RefSeq" id="WP_168987180.1">
    <property type="nucleotide sequence ID" value="NZ_CAWPHM010000133.1"/>
</dbReference>
<reference evidence="3" key="1">
    <citation type="submission" date="2019-12" db="EMBL/GenBank/DDBJ databases">
        <title>Comparative genomics gives insights into the taxonomy of the Azoarcus-Aromatoleum group and reveals separate origins of nif in the plant-associated Azoarcus and non-plant-associated Aromatoleum sub-groups.</title>
        <authorList>
            <person name="Lafos M."/>
            <person name="Maluk M."/>
            <person name="Batista M."/>
            <person name="Junghare M."/>
            <person name="Carmona M."/>
            <person name="Faoro H."/>
            <person name="Cruz L.M."/>
            <person name="Battistoni F."/>
            <person name="De Souza E."/>
            <person name="Pedrosa F."/>
            <person name="Chen W.-M."/>
            <person name="Poole P.S."/>
            <person name="Dixon R.A."/>
            <person name="James E.K."/>
        </authorList>
    </citation>
    <scope>NUCLEOTIDE SEQUENCE</scope>
    <source>
        <strain evidence="3">NSC3</strain>
    </source>
</reference>
<evidence type="ECO:0000256" key="2">
    <source>
        <dbReference type="SAM" id="SignalP"/>
    </source>
</evidence>
<evidence type="ECO:0000313" key="4">
    <source>
        <dbReference type="Proteomes" id="UP000599523"/>
    </source>
</evidence>
<evidence type="ECO:0000313" key="3">
    <source>
        <dbReference type="EMBL" id="NMG02394.1"/>
    </source>
</evidence>
<dbReference type="AlphaFoldDB" id="A0A972J7S9"/>
<feature type="signal peptide" evidence="2">
    <location>
        <begin position="1"/>
        <end position="20"/>
    </location>
</feature>
<feature type="region of interest" description="Disordered" evidence="1">
    <location>
        <begin position="36"/>
        <end position="64"/>
    </location>
</feature>
<dbReference type="Proteomes" id="UP000599523">
    <property type="component" value="Unassembled WGS sequence"/>
</dbReference>
<feature type="chain" id="PRO_5037721303" description="Lipoprotein" evidence="2">
    <location>
        <begin position="21"/>
        <end position="64"/>
    </location>
</feature>
<name>A0A972J7S9_9RHOO</name>
<organism evidence="3 4">
    <name type="scientific">Azoarcus taiwanensis</name>
    <dbReference type="NCBI Taxonomy" id="666964"/>
    <lineage>
        <taxon>Bacteria</taxon>
        <taxon>Pseudomonadati</taxon>
        <taxon>Pseudomonadota</taxon>
        <taxon>Betaproteobacteria</taxon>
        <taxon>Rhodocyclales</taxon>
        <taxon>Zoogloeaceae</taxon>
        <taxon>Azoarcus</taxon>
    </lineage>
</organism>
<keyword evidence="4" id="KW-1185">Reference proteome</keyword>
<accession>A0A972J7S9</accession>